<feature type="compositionally biased region" description="Low complexity" evidence="1">
    <location>
        <begin position="320"/>
        <end position="340"/>
    </location>
</feature>
<dbReference type="Proteomes" id="UP000774617">
    <property type="component" value="Unassembled WGS sequence"/>
</dbReference>
<gene>
    <name evidence="2" type="ORF">B0J12DRAFT_697327</name>
</gene>
<feature type="region of interest" description="Disordered" evidence="1">
    <location>
        <begin position="207"/>
        <end position="246"/>
    </location>
</feature>
<evidence type="ECO:0000313" key="3">
    <source>
        <dbReference type="Proteomes" id="UP000774617"/>
    </source>
</evidence>
<evidence type="ECO:0000256" key="1">
    <source>
        <dbReference type="SAM" id="MobiDB-lite"/>
    </source>
</evidence>
<keyword evidence="3" id="KW-1185">Reference proteome</keyword>
<proteinExistence type="predicted"/>
<name>A0ABQ8GGC5_9PEZI</name>
<reference evidence="2 3" key="1">
    <citation type="journal article" date="2021" name="Nat. Commun.">
        <title>Genetic determinants of endophytism in the Arabidopsis root mycobiome.</title>
        <authorList>
            <person name="Mesny F."/>
            <person name="Miyauchi S."/>
            <person name="Thiergart T."/>
            <person name="Pickel B."/>
            <person name="Atanasova L."/>
            <person name="Karlsson M."/>
            <person name="Huettel B."/>
            <person name="Barry K.W."/>
            <person name="Haridas S."/>
            <person name="Chen C."/>
            <person name="Bauer D."/>
            <person name="Andreopoulos W."/>
            <person name="Pangilinan J."/>
            <person name="LaButti K."/>
            <person name="Riley R."/>
            <person name="Lipzen A."/>
            <person name="Clum A."/>
            <person name="Drula E."/>
            <person name="Henrissat B."/>
            <person name="Kohler A."/>
            <person name="Grigoriev I.V."/>
            <person name="Martin F.M."/>
            <person name="Hacquard S."/>
        </authorList>
    </citation>
    <scope>NUCLEOTIDE SEQUENCE [LARGE SCALE GENOMIC DNA]</scope>
    <source>
        <strain evidence="2 3">MPI-SDFR-AT-0080</strain>
    </source>
</reference>
<sequence>MTSSASSAQNLRPSALVDMSVEHPYTRLHKHLVERAWIGYWGANAPVTKDTPWERKCFGRASYLELVRKRPRMLDSIEPKSPVPVRQGRFEHMRLPIKISGPGCGKIELVPWNQTKSVCVYGFGEKGSHVFAILSKYLHRDGKDYYKFLSRDEETLLNEYKLIVDLKSHRPYQDANMDGRDAGTGAYKLPEPPILAGAKYPGKKKFAQVTEQISEDANASSPVHTLSTPSPPPPSSGFGQAQPVGPQPLAALTHASMPTNHASVDVITKENCPLMCEQSGEGTVRKRSREPCGSDVQESDGLPQDATSKKPRLDTKVQQDSSPSTSVSTSDVPASSCSPSWGVQGAGGSTHVILGSPVSNDDSAPNYYYPGHPVFEALAGSSPKRQETASEKQTWNGPVHSSPLRLNLIRLG</sequence>
<comment type="caution">
    <text evidence="2">The sequence shown here is derived from an EMBL/GenBank/DDBJ whole genome shotgun (WGS) entry which is preliminary data.</text>
</comment>
<evidence type="ECO:0000313" key="2">
    <source>
        <dbReference type="EMBL" id="KAH7055516.1"/>
    </source>
</evidence>
<feature type="compositionally biased region" description="Basic and acidic residues" evidence="1">
    <location>
        <begin position="307"/>
        <end position="317"/>
    </location>
</feature>
<accession>A0ABQ8GGC5</accession>
<feature type="region of interest" description="Disordered" evidence="1">
    <location>
        <begin position="380"/>
        <end position="402"/>
    </location>
</feature>
<organism evidence="2 3">
    <name type="scientific">Macrophomina phaseolina</name>
    <dbReference type="NCBI Taxonomy" id="35725"/>
    <lineage>
        <taxon>Eukaryota</taxon>
        <taxon>Fungi</taxon>
        <taxon>Dikarya</taxon>
        <taxon>Ascomycota</taxon>
        <taxon>Pezizomycotina</taxon>
        <taxon>Dothideomycetes</taxon>
        <taxon>Dothideomycetes incertae sedis</taxon>
        <taxon>Botryosphaeriales</taxon>
        <taxon>Botryosphaeriaceae</taxon>
        <taxon>Macrophomina</taxon>
    </lineage>
</organism>
<protein>
    <submittedName>
        <fullName evidence="2">Uncharacterized protein</fullName>
    </submittedName>
</protein>
<dbReference type="EMBL" id="JAGTJR010000008">
    <property type="protein sequence ID" value="KAH7055516.1"/>
    <property type="molecule type" value="Genomic_DNA"/>
</dbReference>
<feature type="region of interest" description="Disordered" evidence="1">
    <location>
        <begin position="279"/>
        <end position="343"/>
    </location>
</feature>
<feature type="compositionally biased region" description="Polar residues" evidence="1">
    <location>
        <begin position="209"/>
        <end position="219"/>
    </location>
</feature>